<reference evidence="1" key="1">
    <citation type="submission" date="2018-10" db="EMBL/GenBank/DDBJ databases">
        <title>Population genomic analysis revealed the cold adaptation of white poplar.</title>
        <authorList>
            <person name="Liu Y.-J."/>
        </authorList>
    </citation>
    <scope>NUCLEOTIDE SEQUENCE [LARGE SCALE GENOMIC DNA]</scope>
    <source>
        <strain evidence="1">PAL-ZL1</strain>
    </source>
</reference>
<evidence type="ECO:0008006" key="2">
    <source>
        <dbReference type="Google" id="ProtNLM"/>
    </source>
</evidence>
<dbReference type="AlphaFoldDB" id="A0A4U5N9U2"/>
<protein>
    <recommendedName>
        <fullName evidence="2">Integrase zinc-binding domain-containing protein</fullName>
    </recommendedName>
</protein>
<dbReference type="EMBL" id="RCHU01001027">
    <property type="protein sequence ID" value="TKR79766.1"/>
    <property type="molecule type" value="Genomic_DNA"/>
</dbReference>
<evidence type="ECO:0000313" key="1">
    <source>
        <dbReference type="EMBL" id="TKR79766.1"/>
    </source>
</evidence>
<gene>
    <name evidence="1" type="ORF">D5086_0000269270</name>
</gene>
<name>A0A4U5N9U2_POPAL</name>
<accession>A0A4U5N9U2</accession>
<comment type="caution">
    <text evidence="1">The sequence shown here is derived from an EMBL/GenBank/DDBJ whole genome shotgun (WGS) entry which is preliminary data.</text>
</comment>
<organism evidence="1">
    <name type="scientific">Populus alba</name>
    <name type="common">White poplar</name>
    <dbReference type="NCBI Taxonomy" id="43335"/>
    <lineage>
        <taxon>Eukaryota</taxon>
        <taxon>Viridiplantae</taxon>
        <taxon>Streptophyta</taxon>
        <taxon>Embryophyta</taxon>
        <taxon>Tracheophyta</taxon>
        <taxon>Spermatophyta</taxon>
        <taxon>Magnoliopsida</taxon>
        <taxon>eudicotyledons</taxon>
        <taxon>Gunneridae</taxon>
        <taxon>Pentapetalae</taxon>
        <taxon>rosids</taxon>
        <taxon>fabids</taxon>
        <taxon>Malpighiales</taxon>
        <taxon>Salicaceae</taxon>
        <taxon>Saliceae</taxon>
        <taxon>Populus</taxon>
    </lineage>
</organism>
<sequence length="172" mass="19084">MNLQSEDTQGADTAGGGLAAITQVVPTWYDQVYSSYQGDAKLQDILQGTLINTTQASNFTYNHGVIRYKGRMVIGAAGTLREELVKTTHDSYIGGHAGIQNTYRRLKALPIVDEEGRVKVYPVTILERKLMKKGNIAVVAGLIQWSNSFPEDATWEELTELQLQFPDFNISM</sequence>
<proteinExistence type="predicted"/>